<feature type="domain" description="ABC transporter" evidence="1">
    <location>
        <begin position="175"/>
        <end position="337"/>
    </location>
</feature>
<protein>
    <recommendedName>
        <fullName evidence="5">ABC transporter domain-containing protein</fullName>
    </recommendedName>
</protein>
<dbReference type="Pfam" id="PF00005">
    <property type="entry name" value="ABC_tran"/>
    <property type="match status" value="1"/>
</dbReference>
<dbReference type="Gramene" id="TVU35263">
    <property type="protein sequence ID" value="TVU35263"/>
    <property type="gene ID" value="EJB05_17142"/>
</dbReference>
<dbReference type="InterPro" id="IPR027417">
    <property type="entry name" value="P-loop_NTPase"/>
</dbReference>
<dbReference type="Pfam" id="PF14510">
    <property type="entry name" value="ABC_trans_N"/>
    <property type="match status" value="1"/>
</dbReference>
<name>A0A5J9VGP8_9POAL</name>
<evidence type="ECO:0000313" key="4">
    <source>
        <dbReference type="Proteomes" id="UP000324897"/>
    </source>
</evidence>
<dbReference type="Proteomes" id="UP000324897">
    <property type="component" value="Unassembled WGS sequence"/>
</dbReference>
<reference evidence="3 4" key="1">
    <citation type="journal article" date="2019" name="Sci. Rep.">
        <title>A high-quality genome of Eragrostis curvula grass provides insights into Poaceae evolution and supports new strategies to enhance forage quality.</title>
        <authorList>
            <person name="Carballo J."/>
            <person name="Santos B.A.C.M."/>
            <person name="Zappacosta D."/>
            <person name="Garbus I."/>
            <person name="Selva J.P."/>
            <person name="Gallo C.A."/>
            <person name="Diaz A."/>
            <person name="Albertini E."/>
            <person name="Caccamo M."/>
            <person name="Echenique V."/>
        </authorList>
    </citation>
    <scope>NUCLEOTIDE SEQUENCE [LARGE SCALE GENOMIC DNA]</scope>
    <source>
        <strain evidence="4">cv. Victoria</strain>
        <tissue evidence="3">Leaf</tissue>
    </source>
</reference>
<keyword evidence="4" id="KW-1185">Reference proteome</keyword>
<dbReference type="PANTHER" id="PTHR48040:SF10">
    <property type="entry name" value="ABC TRANSPORTER DOMAIN-CONTAINING PROTEIN"/>
    <property type="match status" value="1"/>
</dbReference>
<evidence type="ECO:0000313" key="3">
    <source>
        <dbReference type="EMBL" id="TVU35263.1"/>
    </source>
</evidence>
<evidence type="ECO:0008006" key="5">
    <source>
        <dbReference type="Google" id="ProtNLM"/>
    </source>
</evidence>
<organism evidence="3 4">
    <name type="scientific">Eragrostis curvula</name>
    <name type="common">weeping love grass</name>
    <dbReference type="NCBI Taxonomy" id="38414"/>
    <lineage>
        <taxon>Eukaryota</taxon>
        <taxon>Viridiplantae</taxon>
        <taxon>Streptophyta</taxon>
        <taxon>Embryophyta</taxon>
        <taxon>Tracheophyta</taxon>
        <taxon>Spermatophyta</taxon>
        <taxon>Magnoliopsida</taxon>
        <taxon>Liliopsida</taxon>
        <taxon>Poales</taxon>
        <taxon>Poaceae</taxon>
        <taxon>PACMAD clade</taxon>
        <taxon>Chloridoideae</taxon>
        <taxon>Eragrostideae</taxon>
        <taxon>Eragrostidinae</taxon>
        <taxon>Eragrostis</taxon>
    </lineage>
</organism>
<dbReference type="EMBL" id="RWGY01000009">
    <property type="protein sequence ID" value="TVU35263.1"/>
    <property type="molecule type" value="Genomic_DNA"/>
</dbReference>
<dbReference type="Gene3D" id="3.40.50.300">
    <property type="entry name" value="P-loop containing nucleotide triphosphate hydrolases"/>
    <property type="match status" value="1"/>
</dbReference>
<dbReference type="SUPFAM" id="SSF52540">
    <property type="entry name" value="P-loop containing nucleoside triphosphate hydrolases"/>
    <property type="match status" value="1"/>
</dbReference>
<gene>
    <name evidence="3" type="ORF">EJB05_17142</name>
</gene>
<dbReference type="GO" id="GO:0016887">
    <property type="term" value="F:ATP hydrolysis activity"/>
    <property type="evidence" value="ECO:0007669"/>
    <property type="project" value="InterPro"/>
</dbReference>
<evidence type="ECO:0000259" key="1">
    <source>
        <dbReference type="Pfam" id="PF00005"/>
    </source>
</evidence>
<accession>A0A5J9VGP8</accession>
<dbReference type="AlphaFoldDB" id="A0A5J9VGP8"/>
<feature type="non-terminal residue" evidence="3">
    <location>
        <position position="1"/>
    </location>
</feature>
<feature type="domain" description="Pleiotropic ABC efflux transporter N-terminal" evidence="2">
    <location>
        <begin position="100"/>
        <end position="150"/>
    </location>
</feature>
<evidence type="ECO:0000259" key="2">
    <source>
        <dbReference type="Pfam" id="PF14510"/>
    </source>
</evidence>
<comment type="caution">
    <text evidence="3">The sequence shown here is derived from an EMBL/GenBank/DDBJ whole genome shotgun (WGS) entry which is preliminary data.</text>
</comment>
<dbReference type="InterPro" id="IPR029481">
    <property type="entry name" value="ABC_trans_N"/>
</dbReference>
<dbReference type="PANTHER" id="PTHR48040">
    <property type="entry name" value="PLEIOTROPIC DRUG RESISTANCE PROTEIN 1-LIKE ISOFORM X1"/>
    <property type="match status" value="1"/>
</dbReference>
<dbReference type="GO" id="GO:0005524">
    <property type="term" value="F:ATP binding"/>
    <property type="evidence" value="ECO:0007669"/>
    <property type="project" value="InterPro"/>
</dbReference>
<dbReference type="InterPro" id="IPR003439">
    <property type="entry name" value="ABC_transporter-like_ATP-bd"/>
</dbReference>
<sequence length="449" mass="49945">MEMLSRSLQGMASPISPDVSAYFSGVSSRRRSAADAVDDEEALQWAAMERLPSFERLRTGLMRAEEDASRRRFGHEEVDVRAMGLAQRQAFVERVFRVAEEDNARFLKKLRARIDRAGVQIPTVEVRFQGLNVAADCHVGTRALPTLANATMDVFDWLLGLVGVNLAERKSLHILKDVSGAIRPSRMTLLLGPPASGKTTLLLALAGKLDPGLEVSGEVTYNGFGMDEFVPQKTAAYISQNDVHDGELTVKEVLDFSARCQGVGQRYELLQELAKKERQLGIYPDPEVDLFMKATSVQGATLQTDYILRILGLDMCADVIVGNELMRGISGGQKKRLTTDSISKWWIWGFWCSPLTYSYIALVSNEMHSPRWMETFVTLGKPQTIVPEETDTSLDNSQEGKKLTNITQGTTALTSEPLSSNSMITCKLVSDLFHFHFPLMSRKVTLLYL</sequence>
<proteinExistence type="predicted"/>
<dbReference type="OrthoDB" id="783217at2759"/>